<sequence length="118" mass="13242">MLFRVMVVVVVSGNRIDLGCWLVVRIQSYLVFVLGFQYQPVLRRKGDSGIARPIGFYWLVPILVSATYFGPIGASSGSIRLWLWLLDPLTRPFLFVGVRICDVSLSVSVMYTLMGVVI</sequence>
<proteinExistence type="predicted"/>
<comment type="caution">
    <text evidence="2">The sequence shown here is derived from an EMBL/GenBank/DDBJ whole genome shotgun (WGS) entry which is preliminary data.</text>
</comment>
<dbReference type="Proteomes" id="UP000238479">
    <property type="component" value="Chromosome 6"/>
</dbReference>
<feature type="transmembrane region" description="Helical" evidence="1">
    <location>
        <begin position="56"/>
        <end position="74"/>
    </location>
</feature>
<evidence type="ECO:0000256" key="1">
    <source>
        <dbReference type="SAM" id="Phobius"/>
    </source>
</evidence>
<protein>
    <submittedName>
        <fullName evidence="2">Uncharacterized protein</fullName>
    </submittedName>
</protein>
<keyword evidence="3" id="KW-1185">Reference proteome</keyword>
<dbReference type="Gramene" id="PRQ22104">
    <property type="protein sequence ID" value="PRQ22104"/>
    <property type="gene ID" value="RchiOBHm_Chr6g0246591"/>
</dbReference>
<keyword evidence="1" id="KW-0812">Transmembrane</keyword>
<dbReference type="EMBL" id="PDCK01000044">
    <property type="protein sequence ID" value="PRQ22104.1"/>
    <property type="molecule type" value="Genomic_DNA"/>
</dbReference>
<gene>
    <name evidence="2" type="ORF">RchiOBHm_Chr6g0246591</name>
</gene>
<keyword evidence="1" id="KW-0472">Membrane</keyword>
<keyword evidence="1" id="KW-1133">Transmembrane helix</keyword>
<organism evidence="2 3">
    <name type="scientific">Rosa chinensis</name>
    <name type="common">China rose</name>
    <dbReference type="NCBI Taxonomy" id="74649"/>
    <lineage>
        <taxon>Eukaryota</taxon>
        <taxon>Viridiplantae</taxon>
        <taxon>Streptophyta</taxon>
        <taxon>Embryophyta</taxon>
        <taxon>Tracheophyta</taxon>
        <taxon>Spermatophyta</taxon>
        <taxon>Magnoliopsida</taxon>
        <taxon>eudicotyledons</taxon>
        <taxon>Gunneridae</taxon>
        <taxon>Pentapetalae</taxon>
        <taxon>rosids</taxon>
        <taxon>fabids</taxon>
        <taxon>Rosales</taxon>
        <taxon>Rosaceae</taxon>
        <taxon>Rosoideae</taxon>
        <taxon>Rosoideae incertae sedis</taxon>
        <taxon>Rosa</taxon>
    </lineage>
</organism>
<feature type="transmembrane region" description="Helical" evidence="1">
    <location>
        <begin position="94"/>
        <end position="117"/>
    </location>
</feature>
<dbReference type="AlphaFoldDB" id="A0A2P6PJK6"/>
<evidence type="ECO:0000313" key="3">
    <source>
        <dbReference type="Proteomes" id="UP000238479"/>
    </source>
</evidence>
<accession>A0A2P6PJK6</accession>
<name>A0A2P6PJK6_ROSCH</name>
<evidence type="ECO:0000313" key="2">
    <source>
        <dbReference type="EMBL" id="PRQ22104.1"/>
    </source>
</evidence>
<reference evidence="2 3" key="1">
    <citation type="journal article" date="2018" name="Nat. Genet.">
        <title>The Rosa genome provides new insights in the design of modern roses.</title>
        <authorList>
            <person name="Bendahmane M."/>
        </authorList>
    </citation>
    <scope>NUCLEOTIDE SEQUENCE [LARGE SCALE GENOMIC DNA]</scope>
    <source>
        <strain evidence="3">cv. Old Blush</strain>
    </source>
</reference>